<sequence>MDPENAMLPAGMRQRDQTKKSPTGAFDRDALMQHLEKQALEHPDREDLVPFTGQKKGKAFVPKKPKEIPLHEQVILEPELEEALKNATDAEMCDIA</sequence>
<name>A0ABV0VFU7_9TELE</name>
<evidence type="ECO:0000256" key="2">
    <source>
        <dbReference type="ARBA" id="ARBA00022490"/>
    </source>
</evidence>
<dbReference type="PANTHER" id="PTHR10901">
    <property type="entry name" value="TROPOMODULIN"/>
    <property type="match status" value="1"/>
</dbReference>
<proteinExistence type="predicted"/>
<feature type="region of interest" description="Disordered" evidence="3">
    <location>
        <begin position="1"/>
        <end position="24"/>
    </location>
</feature>
<evidence type="ECO:0000256" key="1">
    <source>
        <dbReference type="ARBA" id="ARBA00004496"/>
    </source>
</evidence>
<feature type="non-terminal residue" evidence="4">
    <location>
        <position position="96"/>
    </location>
</feature>
<evidence type="ECO:0000313" key="4">
    <source>
        <dbReference type="EMBL" id="MEQ2255608.1"/>
    </source>
</evidence>
<comment type="subcellular location">
    <subcellularLocation>
        <location evidence="1">Cytoplasm</location>
    </subcellularLocation>
</comment>
<evidence type="ECO:0000256" key="3">
    <source>
        <dbReference type="SAM" id="MobiDB-lite"/>
    </source>
</evidence>
<evidence type="ECO:0000313" key="5">
    <source>
        <dbReference type="Proteomes" id="UP001482620"/>
    </source>
</evidence>
<keyword evidence="2" id="KW-0963">Cytoplasm</keyword>
<dbReference type="InterPro" id="IPR004934">
    <property type="entry name" value="TMOD"/>
</dbReference>
<protein>
    <submittedName>
        <fullName evidence="4">Tropomodulin-4</fullName>
    </submittedName>
</protein>
<dbReference type="EMBL" id="JAHRIQ010105639">
    <property type="protein sequence ID" value="MEQ2255608.1"/>
    <property type="molecule type" value="Genomic_DNA"/>
</dbReference>
<reference evidence="4 5" key="1">
    <citation type="submission" date="2021-06" db="EMBL/GenBank/DDBJ databases">
        <authorList>
            <person name="Palmer J.M."/>
        </authorList>
    </citation>
    <scope>NUCLEOTIDE SEQUENCE [LARGE SCALE GENOMIC DNA]</scope>
    <source>
        <strain evidence="5">if_2019</strain>
        <tissue evidence="4">Muscle</tissue>
    </source>
</reference>
<organism evidence="4 5">
    <name type="scientific">Ilyodon furcidens</name>
    <name type="common">goldbreast splitfin</name>
    <dbReference type="NCBI Taxonomy" id="33524"/>
    <lineage>
        <taxon>Eukaryota</taxon>
        <taxon>Metazoa</taxon>
        <taxon>Chordata</taxon>
        <taxon>Craniata</taxon>
        <taxon>Vertebrata</taxon>
        <taxon>Euteleostomi</taxon>
        <taxon>Actinopterygii</taxon>
        <taxon>Neopterygii</taxon>
        <taxon>Teleostei</taxon>
        <taxon>Neoteleostei</taxon>
        <taxon>Acanthomorphata</taxon>
        <taxon>Ovalentaria</taxon>
        <taxon>Atherinomorphae</taxon>
        <taxon>Cyprinodontiformes</taxon>
        <taxon>Goodeidae</taxon>
        <taxon>Ilyodon</taxon>
    </lineage>
</organism>
<dbReference type="Pfam" id="PF03250">
    <property type="entry name" value="Tropomodulin"/>
    <property type="match status" value="1"/>
</dbReference>
<accession>A0ABV0VFU7</accession>
<dbReference type="PANTHER" id="PTHR10901:SF9">
    <property type="entry name" value="TROPOMODULIN-4"/>
    <property type="match status" value="1"/>
</dbReference>
<comment type="caution">
    <text evidence="4">The sequence shown here is derived from an EMBL/GenBank/DDBJ whole genome shotgun (WGS) entry which is preliminary data.</text>
</comment>
<keyword evidence="5" id="KW-1185">Reference proteome</keyword>
<gene>
    <name evidence="4" type="primary">TMOD4_1</name>
    <name evidence="4" type="ORF">ILYODFUR_015565</name>
</gene>
<dbReference type="Proteomes" id="UP001482620">
    <property type="component" value="Unassembled WGS sequence"/>
</dbReference>